<organism evidence="2 3">
    <name type="scientific">Plectus sambesii</name>
    <dbReference type="NCBI Taxonomy" id="2011161"/>
    <lineage>
        <taxon>Eukaryota</taxon>
        <taxon>Metazoa</taxon>
        <taxon>Ecdysozoa</taxon>
        <taxon>Nematoda</taxon>
        <taxon>Chromadorea</taxon>
        <taxon>Plectida</taxon>
        <taxon>Plectina</taxon>
        <taxon>Plectoidea</taxon>
        <taxon>Plectidae</taxon>
        <taxon>Plectus</taxon>
    </lineage>
</organism>
<proteinExistence type="predicted"/>
<evidence type="ECO:0000313" key="3">
    <source>
        <dbReference type="WBParaSite" id="PSAMB.scaffold18863size877.g37706.t1"/>
    </source>
</evidence>
<dbReference type="Proteomes" id="UP000887566">
    <property type="component" value="Unplaced"/>
</dbReference>
<keyword evidence="2" id="KW-1185">Reference proteome</keyword>
<evidence type="ECO:0000256" key="1">
    <source>
        <dbReference type="SAM" id="MobiDB-lite"/>
    </source>
</evidence>
<sequence length="126" mass="13505">MAPSLASGGGGERSWMHPAREGENRYRLGEHPHCHRPDGAATSPAVQSGAERKLPDICRSRFCQTVSQPPFSLSVCRLSHSAVVLDCAERSAAAAVDYLRVTSCTSSGNRRDFQPPLSVTIIANDA</sequence>
<accession>A0A914VE60</accession>
<name>A0A914VE60_9BILA</name>
<feature type="region of interest" description="Disordered" evidence="1">
    <location>
        <begin position="1"/>
        <end position="48"/>
    </location>
</feature>
<feature type="compositionally biased region" description="Basic and acidic residues" evidence="1">
    <location>
        <begin position="14"/>
        <end position="38"/>
    </location>
</feature>
<reference evidence="3" key="1">
    <citation type="submission" date="2022-11" db="UniProtKB">
        <authorList>
            <consortium name="WormBaseParasite"/>
        </authorList>
    </citation>
    <scope>IDENTIFICATION</scope>
</reference>
<dbReference type="WBParaSite" id="PSAMB.scaffold18863size877.g37706.t1">
    <property type="protein sequence ID" value="PSAMB.scaffold18863size877.g37706.t1"/>
    <property type="gene ID" value="PSAMB.scaffold18863size877.g37706"/>
</dbReference>
<evidence type="ECO:0000313" key="2">
    <source>
        <dbReference type="Proteomes" id="UP000887566"/>
    </source>
</evidence>
<dbReference type="AlphaFoldDB" id="A0A914VE60"/>
<protein>
    <submittedName>
        <fullName evidence="3">Uncharacterized protein</fullName>
    </submittedName>
</protein>